<keyword evidence="5" id="KW-0539">Nucleus</keyword>
<feature type="region of interest" description="Disordered" evidence="6">
    <location>
        <begin position="599"/>
        <end position="668"/>
    </location>
</feature>
<dbReference type="InterPro" id="IPR054113">
    <property type="entry name" value="ORC6_cyclin-like_2nd"/>
</dbReference>
<dbReference type="GO" id="GO:0006270">
    <property type="term" value="P:DNA replication initiation"/>
    <property type="evidence" value="ECO:0007669"/>
    <property type="project" value="TreeGrafter"/>
</dbReference>
<evidence type="ECO:0000256" key="6">
    <source>
        <dbReference type="SAM" id="MobiDB-lite"/>
    </source>
</evidence>
<dbReference type="CDD" id="cd11583">
    <property type="entry name" value="Orc6_mid"/>
    <property type="match status" value="1"/>
</dbReference>
<dbReference type="InterPro" id="IPR020529">
    <property type="entry name" value="ORC6_met/pln"/>
</dbReference>
<dbReference type="PANTHER" id="PTHR13394:SF0">
    <property type="entry name" value="ORIGIN RECOGNITION COMPLEX SUBUNIT 6"/>
    <property type="match status" value="1"/>
</dbReference>
<accession>A0AAD1ZFI4</accession>
<evidence type="ECO:0000313" key="9">
    <source>
        <dbReference type="EMBL" id="CAI9768003.1"/>
    </source>
</evidence>
<dbReference type="EMBL" id="OU503044">
    <property type="protein sequence ID" value="CAI9768003.1"/>
    <property type="molecule type" value="Genomic_DNA"/>
</dbReference>
<dbReference type="GO" id="GO:0005664">
    <property type="term" value="C:nuclear origin of replication recognition complex"/>
    <property type="evidence" value="ECO:0007669"/>
    <property type="project" value="InterPro"/>
</dbReference>
<dbReference type="Proteomes" id="UP000834106">
    <property type="component" value="Chromosome 9"/>
</dbReference>
<dbReference type="AlphaFoldDB" id="A0AAD1ZFI4"/>
<gene>
    <name evidence="9" type="ORF">FPE_LOCUS15433</name>
</gene>
<organism evidence="9 10">
    <name type="scientific">Fraxinus pennsylvanica</name>
    <dbReference type="NCBI Taxonomy" id="56036"/>
    <lineage>
        <taxon>Eukaryota</taxon>
        <taxon>Viridiplantae</taxon>
        <taxon>Streptophyta</taxon>
        <taxon>Embryophyta</taxon>
        <taxon>Tracheophyta</taxon>
        <taxon>Spermatophyta</taxon>
        <taxon>Magnoliopsida</taxon>
        <taxon>eudicotyledons</taxon>
        <taxon>Gunneridae</taxon>
        <taxon>Pentapetalae</taxon>
        <taxon>asterids</taxon>
        <taxon>lamiids</taxon>
        <taxon>Lamiales</taxon>
        <taxon>Oleaceae</taxon>
        <taxon>Oleeae</taxon>
        <taxon>Fraxinus</taxon>
    </lineage>
</organism>
<dbReference type="GO" id="GO:0003677">
    <property type="term" value="F:DNA binding"/>
    <property type="evidence" value="ECO:0007669"/>
    <property type="project" value="UniProtKB-KW"/>
</dbReference>
<reference evidence="9" key="1">
    <citation type="submission" date="2023-05" db="EMBL/GenBank/DDBJ databases">
        <authorList>
            <person name="Huff M."/>
        </authorList>
    </citation>
    <scope>NUCLEOTIDE SEQUENCE</scope>
</reference>
<evidence type="ECO:0000256" key="5">
    <source>
        <dbReference type="ARBA" id="ARBA00023242"/>
    </source>
</evidence>
<evidence type="ECO:0000259" key="8">
    <source>
        <dbReference type="Pfam" id="PF21913"/>
    </source>
</evidence>
<protein>
    <submittedName>
        <fullName evidence="9">Uncharacterized protein</fullName>
    </submittedName>
</protein>
<proteinExistence type="inferred from homology"/>
<evidence type="ECO:0000256" key="2">
    <source>
        <dbReference type="ARBA" id="ARBA00010840"/>
    </source>
</evidence>
<comment type="similarity">
    <text evidence="2">Belongs to the ORC6 family.</text>
</comment>
<keyword evidence="3" id="KW-0235">DNA replication</keyword>
<evidence type="ECO:0000256" key="3">
    <source>
        <dbReference type="ARBA" id="ARBA00022705"/>
    </source>
</evidence>
<keyword evidence="10" id="KW-1185">Reference proteome</keyword>
<comment type="subcellular location">
    <subcellularLocation>
        <location evidence="1">Nucleus</location>
    </subcellularLocation>
</comment>
<dbReference type="Gene3D" id="1.10.472.10">
    <property type="entry name" value="Cyclin-like"/>
    <property type="match status" value="1"/>
</dbReference>
<evidence type="ECO:0000256" key="4">
    <source>
        <dbReference type="ARBA" id="ARBA00023125"/>
    </source>
</evidence>
<dbReference type="Pfam" id="PF21913">
    <property type="entry name" value="ORC6_2nd"/>
    <property type="match status" value="1"/>
</dbReference>
<name>A0AAD1ZFI4_9LAMI</name>
<feature type="domain" description="ORC6 first cyclin-like" evidence="7">
    <location>
        <begin position="413"/>
        <end position="473"/>
    </location>
</feature>
<dbReference type="InterPro" id="IPR008721">
    <property type="entry name" value="ORC6_cyclin_first"/>
</dbReference>
<sequence length="668" mass="75098">MAMVSTNISLNLPSANRNTFRDVSFSSYLNVDEEACVLKLAEENRSPLGSSASITNEYVNLGRKDTEDTEIDVFGAEKYLDEGTNSSQKITKYVPNCKQKNYPLDVRMATPSIRSESTWNSRSALLHRSSRNQQPQKAIKVHGKRFFTRIGCNFSCSDKNSVEIQDYVSDNFSNKNMNTGLVTYKEKQAVETRDILVDKSQSSSWFKKDWHCKGFDEVGVGLKIDDHFSFPVFNPETRNQPVKTKLQEEEDKTKRKSLELFTFPILESGKNSLSNWDAIPPRMKEIEISASSNVMHSDIESDSSSDLFEIESLSHSSNYPFLTRPESDGMSSCITPTCCYAPSEASIDWSVVTASMLDSVEPTFSQIDLRISEEQRTTTDTPYDSWRMALNAKTRRGKDTTKQRPSILLGCKNHKAVEVVGDGEICKAIICLEIASSRMEVIFDRQTAIKLSGLSEKAYSRSFNSMQNGIGVKNKLDVRELAIQFGCIRLIPLVLKGLSLYKERFITSLPSSRRASTDFTRPVFTAVAFYLCAKRHKLKADKIKLIELAGSSESEFSTVSTSMKDLCFDAFGITKEKKDPKDVKGNRELLNAFPEKRRLEDGGYSSDDGEEPSAYKKRKQMDNRAYNEWKSAVLQSNNTAKAKAPAKRSRQSGLNFVKKAPETSVEAT</sequence>
<dbReference type="PANTHER" id="PTHR13394">
    <property type="entry name" value="ORIGIN RECOGNITION COMPLEX SUBUNIT 6"/>
    <property type="match status" value="1"/>
</dbReference>
<evidence type="ECO:0000313" key="10">
    <source>
        <dbReference type="Proteomes" id="UP000834106"/>
    </source>
</evidence>
<feature type="domain" description="ORC6 second cyclin-like" evidence="8">
    <location>
        <begin position="476"/>
        <end position="566"/>
    </location>
</feature>
<evidence type="ECO:0000259" key="7">
    <source>
        <dbReference type="Pfam" id="PF05460"/>
    </source>
</evidence>
<dbReference type="Pfam" id="PF05460">
    <property type="entry name" value="ORC6"/>
    <property type="match status" value="1"/>
</dbReference>
<keyword evidence="4" id="KW-0238">DNA-binding</keyword>
<evidence type="ECO:0000256" key="1">
    <source>
        <dbReference type="ARBA" id="ARBA00004123"/>
    </source>
</evidence>